<dbReference type="Gene3D" id="3.40.50.850">
    <property type="entry name" value="Isochorismatase-like"/>
    <property type="match status" value="1"/>
</dbReference>
<gene>
    <name evidence="3" type="ORF">U2F25_27750</name>
</gene>
<feature type="domain" description="Isochorismatase-like" evidence="2">
    <location>
        <begin position="9"/>
        <end position="167"/>
    </location>
</feature>
<dbReference type="InterPro" id="IPR000868">
    <property type="entry name" value="Isochorismatase-like_dom"/>
</dbReference>
<evidence type="ECO:0000313" key="4">
    <source>
        <dbReference type="Proteomes" id="UP001290101"/>
    </source>
</evidence>
<evidence type="ECO:0000259" key="2">
    <source>
        <dbReference type="Pfam" id="PF00857"/>
    </source>
</evidence>
<reference evidence="3 4" key="1">
    <citation type="submission" date="2023-12" db="EMBL/GenBank/DDBJ databases">
        <title>Micromonospora sp. nov., isolated from Atacama Desert.</title>
        <authorList>
            <person name="Carro L."/>
            <person name="Golinska P."/>
            <person name="Klenk H.-P."/>
            <person name="Goodfellow M."/>
        </authorList>
    </citation>
    <scope>NUCLEOTIDE SEQUENCE [LARGE SCALE GENOMIC DNA]</scope>
    <source>
        <strain evidence="3 4">4G53</strain>
    </source>
</reference>
<keyword evidence="1" id="KW-0378">Hydrolase</keyword>
<dbReference type="Pfam" id="PF00857">
    <property type="entry name" value="Isochorismatase"/>
    <property type="match status" value="1"/>
</dbReference>
<dbReference type="PANTHER" id="PTHR43540">
    <property type="entry name" value="PEROXYUREIDOACRYLATE/UREIDOACRYLATE AMIDOHYDROLASE-RELATED"/>
    <property type="match status" value="1"/>
</dbReference>
<evidence type="ECO:0000313" key="3">
    <source>
        <dbReference type="EMBL" id="MDZ5493216.1"/>
    </source>
</evidence>
<dbReference type="Proteomes" id="UP001290101">
    <property type="component" value="Unassembled WGS sequence"/>
</dbReference>
<dbReference type="CDD" id="cd00431">
    <property type="entry name" value="cysteine_hydrolases"/>
    <property type="match status" value="1"/>
</dbReference>
<dbReference type="PANTHER" id="PTHR43540:SF7">
    <property type="entry name" value="ISOCHORISMATASE FAMILY PROTEIN YECD"/>
    <property type="match status" value="1"/>
</dbReference>
<keyword evidence="4" id="KW-1185">Reference proteome</keyword>
<name>A0ABU5JKW8_9ACTN</name>
<dbReference type="RefSeq" id="WP_322442845.1">
    <property type="nucleotide sequence ID" value="NZ_JAXOTQ010000042.1"/>
</dbReference>
<dbReference type="EMBL" id="JAXOTQ010000042">
    <property type="protein sequence ID" value="MDZ5493216.1"/>
    <property type="molecule type" value="Genomic_DNA"/>
</dbReference>
<comment type="caution">
    <text evidence="3">The sequence shown here is derived from an EMBL/GenBank/DDBJ whole genome shotgun (WGS) entry which is preliminary data.</text>
</comment>
<protein>
    <submittedName>
        <fullName evidence="3">Isochorismatase family protein</fullName>
    </submittedName>
</protein>
<evidence type="ECO:0000256" key="1">
    <source>
        <dbReference type="ARBA" id="ARBA00022801"/>
    </source>
</evidence>
<organism evidence="3 4">
    <name type="scientific">Micromonospora sicca</name>
    <dbReference type="NCBI Taxonomy" id="2202420"/>
    <lineage>
        <taxon>Bacteria</taxon>
        <taxon>Bacillati</taxon>
        <taxon>Actinomycetota</taxon>
        <taxon>Actinomycetes</taxon>
        <taxon>Micromonosporales</taxon>
        <taxon>Micromonosporaceae</taxon>
        <taxon>Micromonospora</taxon>
    </lineage>
</organism>
<sequence>MDALDPHRTAVVLIDLQRRIVDLPTAPHTGADVVARSVALADAARATGATGVVVRVERPGPDPQPAGSELVPEAVPRPGDLEIVKHSWGAFHETGLDDALRARGVDTLVVAGLVTNFGVEQTARVAEEIGYRVVFPHDAMSGLDAYAHEFAVDYVFRRLGTVCSTDEAVAALRPAGVR</sequence>
<proteinExistence type="predicted"/>
<dbReference type="SUPFAM" id="SSF52499">
    <property type="entry name" value="Isochorismatase-like hydrolases"/>
    <property type="match status" value="1"/>
</dbReference>
<dbReference type="InterPro" id="IPR036380">
    <property type="entry name" value="Isochorismatase-like_sf"/>
</dbReference>
<dbReference type="InterPro" id="IPR050272">
    <property type="entry name" value="Isochorismatase-like_hydrls"/>
</dbReference>
<accession>A0ABU5JKW8</accession>